<dbReference type="PANTHER" id="PTHR11078">
    <property type="entry name" value="N UTILIZATION SUBSTANCE PROTEIN B-RELATED"/>
    <property type="match status" value="1"/>
</dbReference>
<evidence type="ECO:0000313" key="7">
    <source>
        <dbReference type="EMBL" id="RXG32548.1"/>
    </source>
</evidence>
<dbReference type="InterPro" id="IPR011605">
    <property type="entry name" value="NusB_fam"/>
</dbReference>
<proteinExistence type="inferred from homology"/>
<dbReference type="GO" id="GO:0006353">
    <property type="term" value="P:DNA-templated transcription termination"/>
    <property type="evidence" value="ECO:0007669"/>
    <property type="project" value="InterPro"/>
</dbReference>
<dbReference type="InterPro" id="IPR035926">
    <property type="entry name" value="NusB-like_sf"/>
</dbReference>
<evidence type="ECO:0000256" key="1">
    <source>
        <dbReference type="ARBA" id="ARBA00005952"/>
    </source>
</evidence>
<evidence type="ECO:0000313" key="8">
    <source>
        <dbReference type="Proteomes" id="UP000290608"/>
    </source>
</evidence>
<accession>A0A4V1KSQ4</accession>
<dbReference type="Pfam" id="PF01029">
    <property type="entry name" value="NusB"/>
    <property type="match status" value="1"/>
</dbReference>
<dbReference type="GO" id="GO:0031564">
    <property type="term" value="P:transcription antitermination"/>
    <property type="evidence" value="ECO:0007669"/>
    <property type="project" value="UniProtKB-KW"/>
</dbReference>
<dbReference type="Proteomes" id="UP000290608">
    <property type="component" value="Unassembled WGS sequence"/>
</dbReference>
<comment type="similarity">
    <text evidence="1">Belongs to the NusB family.</text>
</comment>
<dbReference type="STRING" id="1122159.SAMN02745246_00804"/>
<keyword evidence="4" id="KW-0805">Transcription regulation</keyword>
<dbReference type="GO" id="GO:0005829">
    <property type="term" value="C:cytosol"/>
    <property type="evidence" value="ECO:0007669"/>
    <property type="project" value="TreeGrafter"/>
</dbReference>
<keyword evidence="3" id="KW-0694">RNA-binding</keyword>
<keyword evidence="5" id="KW-0804">Transcription</keyword>
<evidence type="ECO:0000256" key="4">
    <source>
        <dbReference type="ARBA" id="ARBA00023015"/>
    </source>
</evidence>
<name>A0A4V1KSQ4_9FLAO</name>
<dbReference type="EMBL" id="QOVL01000003">
    <property type="protein sequence ID" value="RXG32548.1"/>
    <property type="molecule type" value="Genomic_DNA"/>
</dbReference>
<evidence type="ECO:0000259" key="6">
    <source>
        <dbReference type="Pfam" id="PF01029"/>
    </source>
</evidence>
<evidence type="ECO:0000256" key="2">
    <source>
        <dbReference type="ARBA" id="ARBA00022814"/>
    </source>
</evidence>
<dbReference type="PANTHER" id="PTHR11078:SF3">
    <property type="entry name" value="ANTITERMINATION NUSB DOMAIN-CONTAINING PROTEIN"/>
    <property type="match status" value="1"/>
</dbReference>
<evidence type="ECO:0000256" key="5">
    <source>
        <dbReference type="ARBA" id="ARBA00023163"/>
    </source>
</evidence>
<dbReference type="AlphaFoldDB" id="A0A4V1KSQ4"/>
<dbReference type="SUPFAM" id="SSF48013">
    <property type="entry name" value="NusB-like"/>
    <property type="match status" value="1"/>
</dbReference>
<dbReference type="NCBIfam" id="TIGR01951">
    <property type="entry name" value="nusB"/>
    <property type="match status" value="1"/>
</dbReference>
<comment type="caution">
    <text evidence="7">The sequence shown here is derived from an EMBL/GenBank/DDBJ whole genome shotgun (WGS) entry which is preliminary data.</text>
</comment>
<feature type="domain" description="NusB/RsmB/TIM44" evidence="6">
    <location>
        <begin position="243"/>
        <end position="335"/>
    </location>
</feature>
<gene>
    <name evidence="7" type="ORF">DSL99_872</name>
</gene>
<evidence type="ECO:0000256" key="3">
    <source>
        <dbReference type="ARBA" id="ARBA00022884"/>
    </source>
</evidence>
<sequence>MFRTLIKCIFATFLNFSVYNRLALSYDNLKQPKFFKIMLNRRHIRIKVMQALYALSQSEQPDLLKEEKFLNASTAQMYDLYLVLIDLVVEIHAHAKDMMERSQLKMLATESEKNPNLKFINNEVLVKLSENELLQKELKKAKLNNWRLDNEYVVLIYNELMKSDFYDAYMSDTESDFKKDRDFVIDFFSEFVAPNDKLYDYLEDYRITWVDDLPVVNTTIVKRLGKIKPNSPESTIIPKLYKDEEDRQYTKDLLLRTARNNEEYEAEILGNTPNWDQDRIATLDKILIKMALCEFLRFPSIPIKVTINEYLELSKEYSTPKSSIFVNGVLDRLVKKYKKESRLNKAGRGLIE</sequence>
<reference evidence="7 8" key="1">
    <citation type="submission" date="2018-07" db="EMBL/GenBank/DDBJ databases">
        <title>Leeuwenhoekiella genomics.</title>
        <authorList>
            <person name="Tahon G."/>
            <person name="Willems A."/>
        </authorList>
    </citation>
    <scope>NUCLEOTIDE SEQUENCE [LARGE SCALE GENOMIC DNA]</scope>
    <source>
        <strain evidence="7 8">LMG 1345</strain>
    </source>
</reference>
<protein>
    <submittedName>
        <fullName evidence="7">NusB antitermination factor</fullName>
    </submittedName>
</protein>
<organism evidence="7 8">
    <name type="scientific">Leeuwenhoekiella marinoflava</name>
    <dbReference type="NCBI Taxonomy" id="988"/>
    <lineage>
        <taxon>Bacteria</taxon>
        <taxon>Pseudomonadati</taxon>
        <taxon>Bacteroidota</taxon>
        <taxon>Flavobacteriia</taxon>
        <taxon>Flavobacteriales</taxon>
        <taxon>Flavobacteriaceae</taxon>
        <taxon>Leeuwenhoekiella</taxon>
    </lineage>
</organism>
<dbReference type="InterPro" id="IPR006027">
    <property type="entry name" value="NusB_RsmB_TIM44"/>
</dbReference>
<dbReference type="GO" id="GO:0003723">
    <property type="term" value="F:RNA binding"/>
    <property type="evidence" value="ECO:0007669"/>
    <property type="project" value="UniProtKB-KW"/>
</dbReference>
<keyword evidence="2" id="KW-0889">Transcription antitermination</keyword>
<dbReference type="Gene3D" id="1.10.940.10">
    <property type="entry name" value="NusB-like"/>
    <property type="match status" value="1"/>
</dbReference>